<accession>A0A4C1U5S7</accession>
<gene>
    <name evidence="1" type="ORF">EVAR_84329_1</name>
</gene>
<dbReference type="AlphaFoldDB" id="A0A4C1U5S7"/>
<evidence type="ECO:0000313" key="2">
    <source>
        <dbReference type="Proteomes" id="UP000299102"/>
    </source>
</evidence>
<dbReference type="EMBL" id="BGZK01000126">
    <property type="protein sequence ID" value="GBP21206.1"/>
    <property type="molecule type" value="Genomic_DNA"/>
</dbReference>
<protein>
    <submittedName>
        <fullName evidence="1">Uncharacterized protein</fullName>
    </submittedName>
</protein>
<proteinExistence type="predicted"/>
<comment type="caution">
    <text evidence="1">The sequence shown here is derived from an EMBL/GenBank/DDBJ whole genome shotgun (WGS) entry which is preliminary data.</text>
</comment>
<sequence length="106" mass="12146">MQLVKVPVAHSPCVTPLLRQSPISPPLTHSPLHHFISTLEVDNAMVTPLELRVFMDNDQKLEKPVDFCALPHLTHIPKLEFESVEDLNPTMMYRLTMVRPLIYTYA</sequence>
<keyword evidence="2" id="KW-1185">Reference proteome</keyword>
<name>A0A4C1U5S7_EUMVA</name>
<evidence type="ECO:0000313" key="1">
    <source>
        <dbReference type="EMBL" id="GBP21206.1"/>
    </source>
</evidence>
<dbReference type="OrthoDB" id="411871at2759"/>
<organism evidence="1 2">
    <name type="scientific">Eumeta variegata</name>
    <name type="common">Bagworm moth</name>
    <name type="synonym">Eumeta japonica</name>
    <dbReference type="NCBI Taxonomy" id="151549"/>
    <lineage>
        <taxon>Eukaryota</taxon>
        <taxon>Metazoa</taxon>
        <taxon>Ecdysozoa</taxon>
        <taxon>Arthropoda</taxon>
        <taxon>Hexapoda</taxon>
        <taxon>Insecta</taxon>
        <taxon>Pterygota</taxon>
        <taxon>Neoptera</taxon>
        <taxon>Endopterygota</taxon>
        <taxon>Lepidoptera</taxon>
        <taxon>Glossata</taxon>
        <taxon>Ditrysia</taxon>
        <taxon>Tineoidea</taxon>
        <taxon>Psychidae</taxon>
        <taxon>Oiketicinae</taxon>
        <taxon>Eumeta</taxon>
    </lineage>
</organism>
<reference evidence="1 2" key="1">
    <citation type="journal article" date="2019" name="Commun. Biol.">
        <title>The bagworm genome reveals a unique fibroin gene that provides high tensile strength.</title>
        <authorList>
            <person name="Kono N."/>
            <person name="Nakamura H."/>
            <person name="Ohtoshi R."/>
            <person name="Tomita M."/>
            <person name="Numata K."/>
            <person name="Arakawa K."/>
        </authorList>
    </citation>
    <scope>NUCLEOTIDE SEQUENCE [LARGE SCALE GENOMIC DNA]</scope>
</reference>
<dbReference type="Proteomes" id="UP000299102">
    <property type="component" value="Unassembled WGS sequence"/>
</dbReference>